<dbReference type="HAMAP" id="MF_01458">
    <property type="entry name" value="FtsH"/>
    <property type="match status" value="1"/>
</dbReference>
<evidence type="ECO:0000256" key="15">
    <source>
        <dbReference type="HAMAP-Rule" id="MF_01458"/>
    </source>
</evidence>
<gene>
    <name evidence="15 18" type="primary">ftsH</name>
    <name evidence="18" type="ORF">IAB80_10885</name>
</gene>
<dbReference type="GO" id="GO:0005886">
    <property type="term" value="C:plasma membrane"/>
    <property type="evidence" value="ECO:0007669"/>
    <property type="project" value="UniProtKB-SubCell"/>
</dbReference>
<reference evidence="18" key="1">
    <citation type="submission" date="2020-10" db="EMBL/GenBank/DDBJ databases">
        <authorList>
            <person name="Gilroy R."/>
        </authorList>
    </citation>
    <scope>NUCLEOTIDE SEQUENCE</scope>
    <source>
        <strain evidence="18">2478</strain>
    </source>
</reference>
<keyword evidence="9 15" id="KW-0862">Zinc</keyword>
<dbReference type="PROSITE" id="PS00674">
    <property type="entry name" value="AAA"/>
    <property type="match status" value="1"/>
</dbReference>
<comment type="function">
    <text evidence="15">Acts as a processive, ATP-dependent zinc metallopeptidase for both cytoplasmic and membrane proteins. Plays a role in the quality control of integral membrane proteins.</text>
</comment>
<evidence type="ECO:0000256" key="10">
    <source>
        <dbReference type="ARBA" id="ARBA00022840"/>
    </source>
</evidence>
<feature type="binding site" evidence="15">
    <location>
        <begin position="225"/>
        <end position="232"/>
    </location>
    <ligand>
        <name>ATP</name>
        <dbReference type="ChEBI" id="CHEBI:30616"/>
    </ligand>
</feature>
<dbReference type="GO" id="GO:0005524">
    <property type="term" value="F:ATP binding"/>
    <property type="evidence" value="ECO:0007669"/>
    <property type="project" value="UniProtKB-UniRule"/>
</dbReference>
<evidence type="ECO:0000256" key="3">
    <source>
        <dbReference type="ARBA" id="ARBA00022475"/>
    </source>
</evidence>
<comment type="similarity">
    <text evidence="2 15">In the C-terminal section; belongs to the peptidase M41 family.</text>
</comment>
<evidence type="ECO:0000256" key="5">
    <source>
        <dbReference type="ARBA" id="ARBA00022692"/>
    </source>
</evidence>
<dbReference type="Proteomes" id="UP000823771">
    <property type="component" value="Unassembled WGS sequence"/>
</dbReference>
<dbReference type="CDD" id="cd19501">
    <property type="entry name" value="RecA-like_FtsH"/>
    <property type="match status" value="1"/>
</dbReference>
<dbReference type="Pfam" id="PF00004">
    <property type="entry name" value="AAA"/>
    <property type="match status" value="1"/>
</dbReference>
<evidence type="ECO:0000256" key="8">
    <source>
        <dbReference type="ARBA" id="ARBA00022801"/>
    </source>
</evidence>
<dbReference type="EC" id="3.4.24.-" evidence="15"/>
<sequence length="629" mass="67964">MDKTDGQKGREQGQPSGPGFPYWGLLLGIVTALMINGLIFPRVGGNRIVPTDYGTFISKVDSGLVKAVVIEDSQILFRAGTADGKSDTTYRTGAVNDPRLVERLAGAESPNKDGKILFTSKTKQENSALLNFILWWLLPCVLMIMLWRSAGKSLKARMGGTGNFMSFGNSGARIYAESQIKTTFADVAGQEEAKDALMEIVDFLHNPGKYRAIGATLPKGALLVGPPGTGKTLIARAVAGEANVPFFSISGSEFVQMFVGMGAAKVRDLFKQAGEKAPCIIFIDEIDAIGKKRENSIGGNDEREQTLNQLLTEMDGFDGTKGVVILAATNRPESLDKALLRPGRFDRRIQMELPDLEGRKAILNVHLKKVRHSDIDLDLVARATSGSSGAEIANIVNEAALRAVRTGRGSVTTEDLEESVETVMAGAQRKGKVISDREKKIVAYHEIGHALVAALQTDSAPVHKITIVPRTSGALGYTMQVDSGDQVLMSRAELLCRLATLTGGRAAEEVICGTVTTGASNDIEQATRIARAMVTRYGMSEQYDMMELETMDNAYLGGDTSLSCSAETAAEVDKVVLGMIREAHEKARELISANEDVMHEAASFLLEKETITGEEFMNILHRHCHPQGQ</sequence>
<feature type="transmembrane region" description="Helical" evidence="15">
    <location>
        <begin position="20"/>
        <end position="40"/>
    </location>
</feature>
<name>A0A9D9NMX2_9BACT</name>
<dbReference type="GO" id="GO:0004222">
    <property type="term" value="F:metalloendopeptidase activity"/>
    <property type="evidence" value="ECO:0007669"/>
    <property type="project" value="InterPro"/>
</dbReference>
<dbReference type="PANTHER" id="PTHR23076:SF97">
    <property type="entry name" value="ATP-DEPENDENT ZINC METALLOPROTEASE YME1L1"/>
    <property type="match status" value="1"/>
</dbReference>
<dbReference type="GO" id="GO:0006508">
    <property type="term" value="P:proteolysis"/>
    <property type="evidence" value="ECO:0007669"/>
    <property type="project" value="UniProtKB-KW"/>
</dbReference>
<dbReference type="Gene3D" id="3.40.50.300">
    <property type="entry name" value="P-loop containing nucleotide triphosphate hydrolases"/>
    <property type="match status" value="1"/>
</dbReference>
<evidence type="ECO:0000256" key="6">
    <source>
        <dbReference type="ARBA" id="ARBA00022723"/>
    </source>
</evidence>
<organism evidence="18 19">
    <name type="scientific">Candidatus Cryptobacteroides excrementipullorum</name>
    <dbReference type="NCBI Taxonomy" id="2840761"/>
    <lineage>
        <taxon>Bacteria</taxon>
        <taxon>Pseudomonadati</taxon>
        <taxon>Bacteroidota</taxon>
        <taxon>Bacteroidia</taxon>
        <taxon>Bacteroidales</taxon>
        <taxon>Candidatus Cryptobacteroides</taxon>
    </lineage>
</organism>
<keyword evidence="3 15" id="KW-1003">Cell membrane</keyword>
<comment type="subunit">
    <text evidence="15">Homohexamer.</text>
</comment>
<keyword evidence="7 15" id="KW-0547">Nucleotide-binding</keyword>
<keyword evidence="10 15" id="KW-0067">ATP-binding</keyword>
<dbReference type="EMBL" id="JADILZ010000106">
    <property type="protein sequence ID" value="MBO8479372.1"/>
    <property type="molecule type" value="Genomic_DNA"/>
</dbReference>
<proteinExistence type="inferred from homology"/>
<keyword evidence="4 15" id="KW-0645">Protease</keyword>
<dbReference type="InterPro" id="IPR037219">
    <property type="entry name" value="Peptidase_M41-like"/>
</dbReference>
<feature type="active site" evidence="15">
    <location>
        <position position="446"/>
    </location>
</feature>
<evidence type="ECO:0000259" key="17">
    <source>
        <dbReference type="SMART" id="SM00382"/>
    </source>
</evidence>
<dbReference type="InterPro" id="IPR003960">
    <property type="entry name" value="ATPase_AAA_CS"/>
</dbReference>
<evidence type="ECO:0000256" key="12">
    <source>
        <dbReference type="ARBA" id="ARBA00023049"/>
    </source>
</evidence>
<feature type="transmembrane region" description="Helical" evidence="15">
    <location>
        <begin position="128"/>
        <end position="147"/>
    </location>
</feature>
<dbReference type="InterPro" id="IPR005936">
    <property type="entry name" value="FtsH"/>
</dbReference>
<dbReference type="AlphaFoldDB" id="A0A9D9NMX2"/>
<dbReference type="Gene3D" id="1.10.8.60">
    <property type="match status" value="1"/>
</dbReference>
<dbReference type="Pfam" id="PF06480">
    <property type="entry name" value="FtsH_ext"/>
    <property type="match status" value="1"/>
</dbReference>
<dbReference type="NCBIfam" id="TIGR01241">
    <property type="entry name" value="FtsH_fam"/>
    <property type="match status" value="1"/>
</dbReference>
<evidence type="ECO:0000313" key="19">
    <source>
        <dbReference type="Proteomes" id="UP000823771"/>
    </source>
</evidence>
<evidence type="ECO:0000256" key="9">
    <source>
        <dbReference type="ARBA" id="ARBA00022833"/>
    </source>
</evidence>
<protein>
    <recommendedName>
        <fullName evidence="15">ATP-dependent zinc metalloprotease FtsH</fullName>
        <ecNumber evidence="15">3.4.24.-</ecNumber>
    </recommendedName>
</protein>
<dbReference type="SUPFAM" id="SSF140990">
    <property type="entry name" value="FtsH protease domain-like"/>
    <property type="match status" value="1"/>
</dbReference>
<keyword evidence="8 15" id="KW-0378">Hydrolase</keyword>
<evidence type="ECO:0000313" key="18">
    <source>
        <dbReference type="EMBL" id="MBO8479372.1"/>
    </source>
</evidence>
<evidence type="ECO:0000256" key="16">
    <source>
        <dbReference type="RuleBase" id="RU003651"/>
    </source>
</evidence>
<dbReference type="InterPro" id="IPR011546">
    <property type="entry name" value="Pept_M41_FtsH_extracell"/>
</dbReference>
<comment type="caution">
    <text evidence="18">The sequence shown here is derived from an EMBL/GenBank/DDBJ whole genome shotgun (WGS) entry which is preliminary data.</text>
</comment>
<evidence type="ECO:0000256" key="13">
    <source>
        <dbReference type="ARBA" id="ARBA00023136"/>
    </source>
</evidence>
<evidence type="ECO:0000256" key="11">
    <source>
        <dbReference type="ARBA" id="ARBA00022989"/>
    </source>
</evidence>
<dbReference type="SMART" id="SM00382">
    <property type="entry name" value="AAA"/>
    <property type="match status" value="1"/>
</dbReference>
<keyword evidence="12 15" id="KW-0482">Metalloprotease</keyword>
<dbReference type="GO" id="GO:0016887">
    <property type="term" value="F:ATP hydrolysis activity"/>
    <property type="evidence" value="ECO:0007669"/>
    <property type="project" value="UniProtKB-UniRule"/>
</dbReference>
<comment type="subcellular location">
    <subcellularLocation>
        <location evidence="15">Cell membrane</location>
        <topology evidence="15">Multi-pass membrane protein</topology>
        <orientation evidence="15">Cytoplasmic side</orientation>
    </subcellularLocation>
    <subcellularLocation>
        <location evidence="1">Membrane</location>
    </subcellularLocation>
</comment>
<dbReference type="SUPFAM" id="SSF52540">
    <property type="entry name" value="P-loop containing nucleoside triphosphate hydrolases"/>
    <property type="match status" value="1"/>
</dbReference>
<dbReference type="InterPro" id="IPR041569">
    <property type="entry name" value="AAA_lid_3"/>
</dbReference>
<evidence type="ECO:0000256" key="4">
    <source>
        <dbReference type="ARBA" id="ARBA00022670"/>
    </source>
</evidence>
<dbReference type="Pfam" id="PF01434">
    <property type="entry name" value="Peptidase_M41"/>
    <property type="match status" value="1"/>
</dbReference>
<feature type="binding site" evidence="15">
    <location>
        <position position="522"/>
    </location>
    <ligand>
        <name>Zn(2+)</name>
        <dbReference type="ChEBI" id="CHEBI:29105"/>
        <note>catalytic</note>
    </ligand>
</feature>
<keyword evidence="5 15" id="KW-0812">Transmembrane</keyword>
<dbReference type="GO" id="GO:0030163">
    <property type="term" value="P:protein catabolic process"/>
    <property type="evidence" value="ECO:0007669"/>
    <property type="project" value="UniProtKB-UniRule"/>
</dbReference>
<dbReference type="InterPro" id="IPR000642">
    <property type="entry name" value="Peptidase_M41"/>
</dbReference>
<comment type="similarity">
    <text evidence="16">Belongs to the AAA ATPase family.</text>
</comment>
<dbReference type="Gene3D" id="3.30.720.210">
    <property type="match status" value="1"/>
</dbReference>
<dbReference type="FunFam" id="1.10.8.60:FF:000001">
    <property type="entry name" value="ATP-dependent zinc metalloprotease FtsH"/>
    <property type="match status" value="1"/>
</dbReference>
<dbReference type="InterPro" id="IPR003959">
    <property type="entry name" value="ATPase_AAA_core"/>
</dbReference>
<feature type="binding site" evidence="15">
    <location>
        <position position="445"/>
    </location>
    <ligand>
        <name>Zn(2+)</name>
        <dbReference type="ChEBI" id="CHEBI:29105"/>
        <note>catalytic</note>
    </ligand>
</feature>
<dbReference type="FunFam" id="1.20.58.760:FF:000001">
    <property type="entry name" value="ATP-dependent zinc metalloprotease FtsH"/>
    <property type="match status" value="1"/>
</dbReference>
<dbReference type="Gene3D" id="1.20.58.760">
    <property type="entry name" value="Peptidase M41"/>
    <property type="match status" value="1"/>
</dbReference>
<dbReference type="GO" id="GO:0004176">
    <property type="term" value="F:ATP-dependent peptidase activity"/>
    <property type="evidence" value="ECO:0007669"/>
    <property type="project" value="InterPro"/>
</dbReference>
<evidence type="ECO:0000256" key="1">
    <source>
        <dbReference type="ARBA" id="ARBA00004370"/>
    </source>
</evidence>
<evidence type="ECO:0000256" key="14">
    <source>
        <dbReference type="ARBA" id="ARBA00061570"/>
    </source>
</evidence>
<dbReference type="InterPro" id="IPR027417">
    <property type="entry name" value="P-loop_NTPase"/>
</dbReference>
<dbReference type="Pfam" id="PF17862">
    <property type="entry name" value="AAA_lid_3"/>
    <property type="match status" value="1"/>
</dbReference>
<evidence type="ECO:0000256" key="2">
    <source>
        <dbReference type="ARBA" id="ARBA00010044"/>
    </source>
</evidence>
<dbReference type="FunFam" id="3.40.50.300:FF:000001">
    <property type="entry name" value="ATP-dependent zinc metalloprotease FtsH"/>
    <property type="match status" value="1"/>
</dbReference>
<evidence type="ECO:0000256" key="7">
    <source>
        <dbReference type="ARBA" id="ARBA00022741"/>
    </source>
</evidence>
<feature type="binding site" evidence="15">
    <location>
        <position position="449"/>
    </location>
    <ligand>
        <name>Zn(2+)</name>
        <dbReference type="ChEBI" id="CHEBI:29105"/>
        <note>catalytic</note>
    </ligand>
</feature>
<feature type="domain" description="AAA+ ATPase" evidence="17">
    <location>
        <begin position="217"/>
        <end position="355"/>
    </location>
</feature>
<comment type="similarity">
    <text evidence="14 15">In the central section; belongs to the AAA ATPase family.</text>
</comment>
<reference evidence="18" key="2">
    <citation type="journal article" date="2021" name="PeerJ">
        <title>Extensive microbial diversity within the chicken gut microbiome revealed by metagenomics and culture.</title>
        <authorList>
            <person name="Gilroy R."/>
            <person name="Ravi A."/>
            <person name="Getino M."/>
            <person name="Pursley I."/>
            <person name="Horton D.L."/>
            <person name="Alikhan N.F."/>
            <person name="Baker D."/>
            <person name="Gharbi K."/>
            <person name="Hall N."/>
            <person name="Watson M."/>
            <person name="Adriaenssens E.M."/>
            <person name="Foster-Nyarko E."/>
            <person name="Jarju S."/>
            <person name="Secka A."/>
            <person name="Antonio M."/>
            <person name="Oren A."/>
            <person name="Chaudhuri R.R."/>
            <person name="La Ragione R."/>
            <person name="Hildebrand F."/>
            <person name="Pallen M.J."/>
        </authorList>
    </citation>
    <scope>NUCLEOTIDE SEQUENCE</scope>
    <source>
        <strain evidence="18">2478</strain>
    </source>
</reference>
<accession>A0A9D9NMX2</accession>
<keyword evidence="6 15" id="KW-0479">Metal-binding</keyword>
<keyword evidence="13 15" id="KW-0472">Membrane</keyword>
<dbReference type="InterPro" id="IPR003593">
    <property type="entry name" value="AAA+_ATPase"/>
</dbReference>
<keyword evidence="11 15" id="KW-1133">Transmembrane helix</keyword>
<dbReference type="GO" id="GO:0008270">
    <property type="term" value="F:zinc ion binding"/>
    <property type="evidence" value="ECO:0007669"/>
    <property type="project" value="UniProtKB-UniRule"/>
</dbReference>
<comment type="cofactor">
    <cofactor evidence="15">
        <name>Zn(2+)</name>
        <dbReference type="ChEBI" id="CHEBI:29105"/>
    </cofactor>
    <text evidence="15">Binds 1 zinc ion per subunit.</text>
</comment>
<dbReference type="PANTHER" id="PTHR23076">
    <property type="entry name" value="METALLOPROTEASE M41 FTSH"/>
    <property type="match status" value="1"/>
</dbReference>